<gene>
    <name evidence="2" type="ORF">ELG94_34925</name>
</gene>
<evidence type="ECO:0000256" key="1">
    <source>
        <dbReference type="SAM" id="Phobius"/>
    </source>
</evidence>
<name>A0AAE8Q4V5_9HYPH</name>
<feature type="transmembrane region" description="Helical" evidence="1">
    <location>
        <begin position="6"/>
        <end position="28"/>
    </location>
</feature>
<organism evidence="2 3">
    <name type="scientific">Rhizobium ruizarguesonis</name>
    <dbReference type="NCBI Taxonomy" id="2081791"/>
    <lineage>
        <taxon>Bacteria</taxon>
        <taxon>Pseudomonadati</taxon>
        <taxon>Pseudomonadota</taxon>
        <taxon>Alphaproteobacteria</taxon>
        <taxon>Hyphomicrobiales</taxon>
        <taxon>Rhizobiaceae</taxon>
        <taxon>Rhizobium/Agrobacterium group</taxon>
        <taxon>Rhizobium</taxon>
    </lineage>
</organism>
<dbReference type="RefSeq" id="WP_130776051.1">
    <property type="nucleotide sequence ID" value="NZ_SIKX01000006.1"/>
</dbReference>
<reference evidence="2 3" key="1">
    <citation type="submission" date="2019-02" db="EMBL/GenBank/DDBJ databases">
        <title>The genomic architecture of introgression among sibling species of bacteria.</title>
        <authorList>
            <person name="Cavassim M.I.A."/>
            <person name="Moeskjaer S."/>
            <person name="Moslemi C."/>
            <person name="Fields B."/>
            <person name="Bachmann A."/>
            <person name="Vilhjalmsson B."/>
            <person name="Schierup M.H."/>
            <person name="Young J.P.W."/>
            <person name="Andersen S.U."/>
        </authorList>
    </citation>
    <scope>NUCLEOTIDE SEQUENCE [LARGE SCALE GENOMIC DNA]</scope>
    <source>
        <strain evidence="2 3">SM42</strain>
    </source>
</reference>
<keyword evidence="1" id="KW-0812">Transmembrane</keyword>
<dbReference type="EMBL" id="SIKX01000006">
    <property type="protein sequence ID" value="TBF02126.1"/>
    <property type="molecule type" value="Genomic_DNA"/>
</dbReference>
<sequence length="190" mass="21507">MLYDIFSSRFVQTAIITSITILITQIALAKGKLRWSLRHQHYYSVPNIGPNGTDLPIITQELWFNNTGRAAVEDIEIVLNWNPMHFEIWSPRQHDPVIDSNGRLIIKLPSLAPKEFFAVSLLDTKELPALLNVRSKNSEGKRIDMMPVRQFSRTVNVSVLVLMLIGITTLIYGLLSGLSYVWVLLPPSVP</sequence>
<evidence type="ECO:0000313" key="3">
    <source>
        <dbReference type="Proteomes" id="UP000291892"/>
    </source>
</evidence>
<keyword evidence="1" id="KW-1133">Transmembrane helix</keyword>
<evidence type="ECO:0000313" key="2">
    <source>
        <dbReference type="EMBL" id="TBF02126.1"/>
    </source>
</evidence>
<dbReference type="AlphaFoldDB" id="A0AAE8Q4V5"/>
<feature type="transmembrane region" description="Helical" evidence="1">
    <location>
        <begin position="155"/>
        <end position="183"/>
    </location>
</feature>
<accession>A0AAE8Q4V5</accession>
<keyword evidence="1" id="KW-0472">Membrane</keyword>
<comment type="caution">
    <text evidence="2">The sequence shown here is derived from an EMBL/GenBank/DDBJ whole genome shotgun (WGS) entry which is preliminary data.</text>
</comment>
<proteinExistence type="predicted"/>
<dbReference type="Proteomes" id="UP000291892">
    <property type="component" value="Unassembled WGS sequence"/>
</dbReference>
<protein>
    <submittedName>
        <fullName evidence="2">Uncharacterized protein</fullName>
    </submittedName>
</protein>